<dbReference type="OrthoDB" id="5226580at2759"/>
<reference evidence="7 8" key="1">
    <citation type="submission" date="2015-01" db="EMBL/GenBank/DDBJ databases">
        <title>The Genome Sequence of Fonsecaea pedrosoi CBS 271.37.</title>
        <authorList>
            <consortium name="The Broad Institute Genomics Platform"/>
            <person name="Cuomo C."/>
            <person name="de Hoog S."/>
            <person name="Gorbushina A."/>
            <person name="Stielow B."/>
            <person name="Teixiera M."/>
            <person name="Abouelleil A."/>
            <person name="Chapman S.B."/>
            <person name="Priest M."/>
            <person name="Young S.K."/>
            <person name="Wortman J."/>
            <person name="Nusbaum C."/>
            <person name="Birren B."/>
        </authorList>
    </citation>
    <scope>NUCLEOTIDE SEQUENCE [LARGE SCALE GENOMIC DNA]</scope>
    <source>
        <strain evidence="7 8">CBS 271.37</strain>
    </source>
</reference>
<dbReference type="InterPro" id="IPR001138">
    <property type="entry name" value="Zn2Cys6_DnaBD"/>
</dbReference>
<evidence type="ECO:0000256" key="3">
    <source>
        <dbReference type="ARBA" id="ARBA00023125"/>
    </source>
</evidence>
<keyword evidence="5" id="KW-0539">Nucleus</keyword>
<dbReference type="GO" id="GO:0005634">
    <property type="term" value="C:nucleus"/>
    <property type="evidence" value="ECO:0007669"/>
    <property type="project" value="UniProtKB-SubCell"/>
</dbReference>
<dbReference type="InterPro" id="IPR051089">
    <property type="entry name" value="prtT"/>
</dbReference>
<evidence type="ECO:0000313" key="7">
    <source>
        <dbReference type="EMBL" id="KIW84893.1"/>
    </source>
</evidence>
<dbReference type="AlphaFoldDB" id="A0A0D2GV85"/>
<sequence length="581" mass="66067">MPQSPSQGNDLSGIRAPRACVPCAAAKVRCETENGQIFCKRCLRLKKACRAQPPGAHRRKPRQESDVTRLEQKLDGVTAILTASQLGALKTTNSPLQLPTVPLLSLTACFDQFIKSRDEARLMLDVFRNEFMPYFPFVVIQPHTSLEELRERKPFLLMVVMLVTCRHDITRQTALGKALKELIGQKVMTHGEQSLDLLQGLLIYLAWYNVNIHLGGQLTVIVHLVMSVMIDLGLNKHYVPRKYAKPQRDYFRLDRQEGARETLEDRRTYLGCFYLTSLISMTARDFEAIRYTKYTEECYTIISEAAELPSDIYLVQLTRLSYFVDKISRTIIQRDWDPSSSISAPIGAYVKSLETELRKYKASMTLDIAQSVLLLMHYHAVETFLCEIALDENISASRYGSFSTTRLDLLFACLTSAKNFFELFHSLPSSIYFDLPYCIFTIVSHLFVDLSKLALCQHEGWDQNYVASCLNFGDVMDRLSKKTREASEFLQTNHSAADATALQNTLPRCVPPIWLTVPAKIQDIKAVHEARRAEQSRKAQPESQDCDVGVELPGLPFESALLPDTFSFFECLDEPLWQNWA</sequence>
<dbReference type="Proteomes" id="UP000053029">
    <property type="component" value="Unassembled WGS sequence"/>
</dbReference>
<dbReference type="GO" id="GO:0000976">
    <property type="term" value="F:transcription cis-regulatory region binding"/>
    <property type="evidence" value="ECO:0007669"/>
    <property type="project" value="TreeGrafter"/>
</dbReference>
<keyword evidence="8" id="KW-1185">Reference proteome</keyword>
<dbReference type="VEuPathDB" id="FungiDB:Z517_00281"/>
<comment type="subcellular location">
    <subcellularLocation>
        <location evidence="1">Nucleus</location>
    </subcellularLocation>
</comment>
<dbReference type="STRING" id="1442368.A0A0D2GV85"/>
<dbReference type="GeneID" id="25299771"/>
<evidence type="ECO:0000259" key="6">
    <source>
        <dbReference type="PROSITE" id="PS00463"/>
    </source>
</evidence>
<evidence type="ECO:0000313" key="8">
    <source>
        <dbReference type="Proteomes" id="UP000053029"/>
    </source>
</evidence>
<dbReference type="InterPro" id="IPR036864">
    <property type="entry name" value="Zn2-C6_fun-type_DNA-bd_sf"/>
</dbReference>
<evidence type="ECO:0000256" key="1">
    <source>
        <dbReference type="ARBA" id="ARBA00004123"/>
    </source>
</evidence>
<dbReference type="HOGENOM" id="CLU_006524_7_2_1"/>
<dbReference type="CDD" id="cd00067">
    <property type="entry name" value="GAL4"/>
    <property type="match status" value="1"/>
</dbReference>
<gene>
    <name evidence="7" type="ORF">Z517_00281</name>
</gene>
<accession>A0A0D2GV85</accession>
<evidence type="ECO:0000256" key="4">
    <source>
        <dbReference type="ARBA" id="ARBA00023163"/>
    </source>
</evidence>
<keyword evidence="4" id="KW-0804">Transcription</keyword>
<dbReference type="SUPFAM" id="SSF57701">
    <property type="entry name" value="Zn2/Cys6 DNA-binding domain"/>
    <property type="match status" value="1"/>
</dbReference>
<keyword evidence="3" id="KW-0238">DNA-binding</keyword>
<protein>
    <recommendedName>
        <fullName evidence="6">Zn(2)-C6 fungal-type domain-containing protein</fullName>
    </recommendedName>
</protein>
<organism evidence="7 8">
    <name type="scientific">Fonsecaea pedrosoi CBS 271.37</name>
    <dbReference type="NCBI Taxonomy" id="1442368"/>
    <lineage>
        <taxon>Eukaryota</taxon>
        <taxon>Fungi</taxon>
        <taxon>Dikarya</taxon>
        <taxon>Ascomycota</taxon>
        <taxon>Pezizomycotina</taxon>
        <taxon>Eurotiomycetes</taxon>
        <taxon>Chaetothyriomycetidae</taxon>
        <taxon>Chaetothyriales</taxon>
        <taxon>Herpotrichiellaceae</taxon>
        <taxon>Fonsecaea</taxon>
    </lineage>
</organism>
<keyword evidence="2" id="KW-0805">Transcription regulation</keyword>
<dbReference type="EMBL" id="KN846969">
    <property type="protein sequence ID" value="KIW84893.1"/>
    <property type="molecule type" value="Genomic_DNA"/>
</dbReference>
<dbReference type="GO" id="GO:0000981">
    <property type="term" value="F:DNA-binding transcription factor activity, RNA polymerase II-specific"/>
    <property type="evidence" value="ECO:0007669"/>
    <property type="project" value="InterPro"/>
</dbReference>
<dbReference type="PANTHER" id="PTHR31845">
    <property type="entry name" value="FINGER DOMAIN PROTEIN, PUTATIVE-RELATED"/>
    <property type="match status" value="1"/>
</dbReference>
<dbReference type="CDD" id="cd12148">
    <property type="entry name" value="fungal_TF_MHR"/>
    <property type="match status" value="1"/>
</dbReference>
<dbReference type="PROSITE" id="PS00463">
    <property type="entry name" value="ZN2_CY6_FUNGAL_1"/>
    <property type="match status" value="1"/>
</dbReference>
<evidence type="ECO:0000256" key="5">
    <source>
        <dbReference type="ARBA" id="ARBA00023242"/>
    </source>
</evidence>
<name>A0A0D2GV85_9EURO</name>
<dbReference type="Gene3D" id="4.10.240.10">
    <property type="entry name" value="Zn(2)-C6 fungal-type DNA-binding domain"/>
    <property type="match status" value="1"/>
</dbReference>
<dbReference type="RefSeq" id="XP_013288701.1">
    <property type="nucleotide sequence ID" value="XM_013433247.1"/>
</dbReference>
<proteinExistence type="predicted"/>
<dbReference type="GO" id="GO:0008270">
    <property type="term" value="F:zinc ion binding"/>
    <property type="evidence" value="ECO:0007669"/>
    <property type="project" value="InterPro"/>
</dbReference>
<dbReference type="PANTHER" id="PTHR31845:SF10">
    <property type="entry name" value="ZN(II)2CYS6 TRANSCRIPTION FACTOR (EUROFUNG)"/>
    <property type="match status" value="1"/>
</dbReference>
<feature type="domain" description="Zn(2)-C6 fungal-type" evidence="6">
    <location>
        <begin position="19"/>
        <end position="49"/>
    </location>
</feature>
<evidence type="ECO:0000256" key="2">
    <source>
        <dbReference type="ARBA" id="ARBA00023015"/>
    </source>
</evidence>